<dbReference type="EMBL" id="KL198057">
    <property type="protein sequence ID" value="KDQ11610.1"/>
    <property type="molecule type" value="Genomic_DNA"/>
</dbReference>
<reference evidence="2" key="1">
    <citation type="journal article" date="2014" name="Proc. Natl. Acad. Sci. U.S.A.">
        <title>Extensive sampling of basidiomycete genomes demonstrates inadequacy of the white-rot/brown-rot paradigm for wood decay fungi.</title>
        <authorList>
            <person name="Riley R."/>
            <person name="Salamov A.A."/>
            <person name="Brown D.W."/>
            <person name="Nagy L.G."/>
            <person name="Floudas D."/>
            <person name="Held B.W."/>
            <person name="Levasseur A."/>
            <person name="Lombard V."/>
            <person name="Morin E."/>
            <person name="Otillar R."/>
            <person name="Lindquist E.A."/>
            <person name="Sun H."/>
            <person name="LaButti K.M."/>
            <person name="Schmutz J."/>
            <person name="Jabbour D."/>
            <person name="Luo H."/>
            <person name="Baker S.E."/>
            <person name="Pisabarro A.G."/>
            <person name="Walton J.D."/>
            <person name="Blanchette R.A."/>
            <person name="Henrissat B."/>
            <person name="Martin F."/>
            <person name="Cullen D."/>
            <person name="Hibbett D.S."/>
            <person name="Grigoriev I.V."/>
        </authorList>
    </citation>
    <scope>NUCLEOTIDE SEQUENCE [LARGE SCALE GENOMIC DNA]</scope>
    <source>
        <strain evidence="2">FD-172 SS1</strain>
    </source>
</reference>
<dbReference type="Proteomes" id="UP000027195">
    <property type="component" value="Unassembled WGS sequence"/>
</dbReference>
<dbReference type="HOGENOM" id="CLU_044126_2_0_1"/>
<name>A0A067MA80_BOTB1</name>
<dbReference type="OrthoDB" id="2588098at2759"/>
<accession>A0A067MA80</accession>
<evidence type="ECO:0000313" key="2">
    <source>
        <dbReference type="Proteomes" id="UP000027195"/>
    </source>
</evidence>
<proteinExistence type="predicted"/>
<protein>
    <submittedName>
        <fullName evidence="1">Uncharacterized protein</fullName>
    </submittedName>
</protein>
<sequence>MKQSGASPTIDQLGLRAIYSDLENFAGVWANSAKFRDPVFPDVASRTPAGLTIAQLLGSLNLPTESLAMIFDEIDDFRDAFCLAYTNTHLLAAGQGRLCALLRVREAHWAGDRIVCISQSTKNQDLPKGMLTAAETQELLAFDAKDDCENKDGRTDLYRFAAGNYWRPRRSHNFEYFEFIRKLLPYEKECHNRLVEATGSFTSNDLVLCNLSKREYVRLKALKAATGLPVDKPWLYNRVHDLGMVLLTRICWMPVGSWKHNGGSWDKGEWAGDRFEITTVDAVDARIEKGEAWRGASADPLEDIRAVLKVIYDELRKR</sequence>
<dbReference type="AlphaFoldDB" id="A0A067MA80"/>
<keyword evidence="2" id="KW-1185">Reference proteome</keyword>
<dbReference type="InParanoid" id="A0A067MA80"/>
<gene>
    <name evidence="1" type="ORF">BOTBODRAFT_189787</name>
</gene>
<organism evidence="1 2">
    <name type="scientific">Botryobasidium botryosum (strain FD-172 SS1)</name>
    <dbReference type="NCBI Taxonomy" id="930990"/>
    <lineage>
        <taxon>Eukaryota</taxon>
        <taxon>Fungi</taxon>
        <taxon>Dikarya</taxon>
        <taxon>Basidiomycota</taxon>
        <taxon>Agaricomycotina</taxon>
        <taxon>Agaricomycetes</taxon>
        <taxon>Cantharellales</taxon>
        <taxon>Botryobasidiaceae</taxon>
        <taxon>Botryobasidium</taxon>
    </lineage>
</organism>
<evidence type="ECO:0000313" key="1">
    <source>
        <dbReference type="EMBL" id="KDQ11610.1"/>
    </source>
</evidence>